<dbReference type="Gene3D" id="1.10.486.10">
    <property type="entry name" value="PCRA, domain 4"/>
    <property type="match status" value="1"/>
</dbReference>
<dbReference type="Gene3D" id="3.40.50.300">
    <property type="entry name" value="P-loop containing nucleotide triphosphate hydrolases"/>
    <property type="match status" value="4"/>
</dbReference>
<dbReference type="SUPFAM" id="SSF52980">
    <property type="entry name" value="Restriction endonuclease-like"/>
    <property type="match status" value="1"/>
</dbReference>
<dbReference type="PANTHER" id="PTHR11070:SF2">
    <property type="entry name" value="ATP-DEPENDENT DNA HELICASE SRS2"/>
    <property type="match status" value="1"/>
</dbReference>
<evidence type="ECO:0000256" key="9">
    <source>
        <dbReference type="ARBA" id="ARBA00023204"/>
    </source>
</evidence>
<keyword evidence="4 15" id="KW-0378">Hydrolase</keyword>
<dbReference type="Pfam" id="PF12705">
    <property type="entry name" value="PDDEXK_1"/>
    <property type="match status" value="1"/>
</dbReference>
<dbReference type="PROSITE" id="PS51198">
    <property type="entry name" value="UVRD_HELICASE_ATP_BIND"/>
    <property type="match status" value="1"/>
</dbReference>
<dbReference type="PROSITE" id="PS51217">
    <property type="entry name" value="UVRD_HELICASE_CTER"/>
    <property type="match status" value="1"/>
</dbReference>
<evidence type="ECO:0000256" key="3">
    <source>
        <dbReference type="ARBA" id="ARBA00022763"/>
    </source>
</evidence>
<evidence type="ECO:0000256" key="13">
    <source>
        <dbReference type="ARBA" id="ARBA00034923"/>
    </source>
</evidence>
<evidence type="ECO:0000313" key="18">
    <source>
        <dbReference type="EMBL" id="TCK73668.1"/>
    </source>
</evidence>
<protein>
    <recommendedName>
        <fullName evidence="12">DNA 3'-5' helicase</fullName>
        <ecNumber evidence="12">5.6.2.4</ecNumber>
    </recommendedName>
    <alternativeName>
        <fullName evidence="13">DNA 3'-5' helicase II</fullName>
    </alternativeName>
</protein>
<evidence type="ECO:0000256" key="1">
    <source>
        <dbReference type="ARBA" id="ARBA00022722"/>
    </source>
</evidence>
<dbReference type="InterPro" id="IPR038726">
    <property type="entry name" value="PDDEXK_AddAB-type"/>
</dbReference>
<evidence type="ECO:0000256" key="7">
    <source>
        <dbReference type="ARBA" id="ARBA00022840"/>
    </source>
</evidence>
<dbReference type="EMBL" id="SMGK01000002">
    <property type="protein sequence ID" value="TCK73668.1"/>
    <property type="molecule type" value="Genomic_DNA"/>
</dbReference>
<dbReference type="Gene3D" id="3.90.320.10">
    <property type="match status" value="1"/>
</dbReference>
<dbReference type="Proteomes" id="UP000295210">
    <property type="component" value="Unassembled WGS sequence"/>
</dbReference>
<keyword evidence="8" id="KW-0238">DNA-binding</keyword>
<comment type="caution">
    <text evidence="18">The sequence shown here is derived from an EMBL/GenBank/DDBJ whole genome shotgun (WGS) entry which is preliminary data.</text>
</comment>
<keyword evidence="7 15" id="KW-0067">ATP-binding</keyword>
<dbReference type="AlphaFoldDB" id="A0A4R1L673"/>
<evidence type="ECO:0000259" key="17">
    <source>
        <dbReference type="PROSITE" id="PS51217"/>
    </source>
</evidence>
<keyword evidence="3" id="KW-0227">DNA damage</keyword>
<proteinExistence type="predicted"/>
<keyword evidence="2 15" id="KW-0547">Nucleotide-binding</keyword>
<gene>
    <name evidence="18" type="ORF">C7378_1281</name>
</gene>
<dbReference type="EC" id="5.6.2.4" evidence="12"/>
<dbReference type="Pfam" id="PF13361">
    <property type="entry name" value="UvrD_C"/>
    <property type="match status" value="2"/>
</dbReference>
<dbReference type="SUPFAM" id="SSF52540">
    <property type="entry name" value="P-loop containing nucleoside triphosphate hydrolases"/>
    <property type="match status" value="1"/>
</dbReference>
<dbReference type="InterPro" id="IPR014017">
    <property type="entry name" value="DNA_helicase_UvrD-like_C"/>
</dbReference>
<dbReference type="Pfam" id="PF00580">
    <property type="entry name" value="UvrD-helicase"/>
    <property type="match status" value="1"/>
</dbReference>
<keyword evidence="10" id="KW-0413">Isomerase</keyword>
<dbReference type="GO" id="GO:0005524">
    <property type="term" value="F:ATP binding"/>
    <property type="evidence" value="ECO:0007669"/>
    <property type="project" value="UniProtKB-UniRule"/>
</dbReference>
<sequence>MKDELLKHQDASARQAALDTSGSFLVQAPAGSGKTDLLTRRFLKLLAAVNEPEEILAITFTRAATAEMRSRILDDLQRARDGRDFPDPGRAIIAHAALQHSEQRGWRLLEQPERLDIQTIDSLCLRLAHEQPLLARLGGHLQPSEDTSALYEEAARRTLGHLGSSSEELNAALHWLLTLRDNSLGGTEHLLTRMLATRDQWLHAFPLSSEVDWEDIRLSLETNIRRAIRDVLQQAHRAFSSEPAHVDELMELARYACSNENKIDIALLSELRSLPESSEHLTQHWGCLCNLLLTDQNEWRKQLNKNHGFPKENKRQKERMEALLVRFARNPELLPLLCRVRTLPPASYSEEQWQTLRAIFVILRIAVAELRVLFAERNVIDFVEASLAAETVLREPGEATLAATARIHHLLVDEFQDTSLRQHQLIAAITADWADHDGHTCFLVGDPMQSIYLFRQAEVELFTRVQRQGRITVAHQWSCSSLTLSRNFRSHHALVEPLNGHFERIFASAADPVTSVPFSPSFAEEALHTGQAINIHATFARRGKGAHPDREDIAAARRQEAETVLAIIRTHLPSIEHAQATGAEFRIAVLGRAKNHLAAIAAKLRAEAIPFRSIELEKLGERQEIRDLLSLTRALLHPMDRIAWLATLRAPWCGLTLRDLHALCGNDDPLHKHKSVIELIAAHAHLLTADGQLRLQRARTVLERALAVRYAQAEAPSFSTWIERTWHALGGHLLLDNAARENASVFFQMLDGVSLDGIACFTDQLDHELTRLFAQPDPAASERCGVQLMTIHKSKGLGFDVVIVPGLDRRPPPPKGGLVNALERPAPADHLERELLLAPIGSKGSETEPLYEWIRGLINRREEEERKRLFYVACTRARTELHLLGNAVITKKDGKETGVVPSYNTSLLASAWPALKEEFTRQYEHRTQNNLIAFPQQPLAALAAAADVPPLTLRRVPAEFAALPLHTAENVTLSATNPLAAEKSREFKRPEGSRSSRITGSIVHALLQAIADYGDSSPALLEQQAERMLRAASITGDDHRKAMQEIQAALRSVRSDATGMWLLGQRRDARSESSWTGYIDQQLRTVRADRIFRAGSEPLAEGQDCLWIVDYKTSTTHGDVETFLALQRKIYEPQLALYGQVLRAAQGEDIPLRLALYYPRLSRLDYWES</sequence>
<feature type="domain" description="UvrD-like helicase C-terminal" evidence="17">
    <location>
        <begin position="517"/>
        <end position="796"/>
    </location>
</feature>
<dbReference type="InterPro" id="IPR014016">
    <property type="entry name" value="UvrD-like_ATP-bd"/>
</dbReference>
<feature type="binding site" evidence="15">
    <location>
        <begin position="28"/>
        <end position="35"/>
    </location>
    <ligand>
        <name>ATP</name>
        <dbReference type="ChEBI" id="CHEBI:30616"/>
    </ligand>
</feature>
<dbReference type="GO" id="GO:0000725">
    <property type="term" value="P:recombinational repair"/>
    <property type="evidence" value="ECO:0007669"/>
    <property type="project" value="TreeGrafter"/>
</dbReference>
<reference evidence="18 19" key="1">
    <citation type="submission" date="2019-03" db="EMBL/GenBank/DDBJ databases">
        <title>Genomic Encyclopedia of Type Strains, Phase IV (KMG-IV): sequencing the most valuable type-strain genomes for metagenomic binning, comparative biology and taxonomic classification.</title>
        <authorList>
            <person name="Goeker M."/>
        </authorList>
    </citation>
    <scope>NUCLEOTIDE SEQUENCE [LARGE SCALE GENOMIC DNA]</scope>
    <source>
        <strain evidence="18 19">DSM 103428</strain>
    </source>
</reference>
<evidence type="ECO:0000256" key="8">
    <source>
        <dbReference type="ARBA" id="ARBA00023125"/>
    </source>
</evidence>
<dbReference type="InterPro" id="IPR027417">
    <property type="entry name" value="P-loop_NTPase"/>
</dbReference>
<keyword evidence="1" id="KW-0540">Nuclease</keyword>
<accession>A0A4R1L673</accession>
<dbReference type="OrthoDB" id="9810135at2"/>
<dbReference type="RefSeq" id="WP_131993545.1">
    <property type="nucleotide sequence ID" value="NZ_SMGK01000002.1"/>
</dbReference>
<keyword evidence="19" id="KW-1185">Reference proteome</keyword>
<evidence type="ECO:0000256" key="15">
    <source>
        <dbReference type="PROSITE-ProRule" id="PRU00560"/>
    </source>
</evidence>
<dbReference type="InterPro" id="IPR011604">
    <property type="entry name" value="PDDEXK-like_dom_sf"/>
</dbReference>
<evidence type="ECO:0000313" key="19">
    <source>
        <dbReference type="Proteomes" id="UP000295210"/>
    </source>
</evidence>
<comment type="catalytic activity">
    <reaction evidence="14">
        <text>ATP + H2O = ADP + phosphate + H(+)</text>
        <dbReference type="Rhea" id="RHEA:13065"/>
        <dbReference type="ChEBI" id="CHEBI:15377"/>
        <dbReference type="ChEBI" id="CHEBI:15378"/>
        <dbReference type="ChEBI" id="CHEBI:30616"/>
        <dbReference type="ChEBI" id="CHEBI:43474"/>
        <dbReference type="ChEBI" id="CHEBI:456216"/>
        <dbReference type="EC" id="5.6.2.4"/>
    </reaction>
</comment>
<dbReference type="GO" id="GO:0003677">
    <property type="term" value="F:DNA binding"/>
    <property type="evidence" value="ECO:0007669"/>
    <property type="project" value="UniProtKB-KW"/>
</dbReference>
<keyword evidence="6 18" id="KW-0269">Exonuclease</keyword>
<evidence type="ECO:0000256" key="12">
    <source>
        <dbReference type="ARBA" id="ARBA00034808"/>
    </source>
</evidence>
<dbReference type="GO" id="GO:0043138">
    <property type="term" value="F:3'-5' DNA helicase activity"/>
    <property type="evidence" value="ECO:0007669"/>
    <property type="project" value="UniProtKB-EC"/>
</dbReference>
<dbReference type="GO" id="GO:0033202">
    <property type="term" value="C:DNA helicase complex"/>
    <property type="evidence" value="ECO:0007669"/>
    <property type="project" value="TreeGrafter"/>
</dbReference>
<dbReference type="PANTHER" id="PTHR11070">
    <property type="entry name" value="UVRD / RECB / PCRA DNA HELICASE FAMILY MEMBER"/>
    <property type="match status" value="1"/>
</dbReference>
<evidence type="ECO:0000256" key="10">
    <source>
        <dbReference type="ARBA" id="ARBA00023235"/>
    </source>
</evidence>
<comment type="catalytic activity">
    <reaction evidence="11">
        <text>Couples ATP hydrolysis with the unwinding of duplex DNA by translocating in the 3'-5' direction.</text>
        <dbReference type="EC" id="5.6.2.4"/>
    </reaction>
</comment>
<evidence type="ECO:0000259" key="16">
    <source>
        <dbReference type="PROSITE" id="PS51198"/>
    </source>
</evidence>
<evidence type="ECO:0000256" key="6">
    <source>
        <dbReference type="ARBA" id="ARBA00022839"/>
    </source>
</evidence>
<dbReference type="InterPro" id="IPR000212">
    <property type="entry name" value="DNA_helicase_UvrD/REP"/>
</dbReference>
<dbReference type="GO" id="GO:0005829">
    <property type="term" value="C:cytosol"/>
    <property type="evidence" value="ECO:0007669"/>
    <property type="project" value="TreeGrafter"/>
</dbReference>
<evidence type="ECO:0000256" key="4">
    <source>
        <dbReference type="ARBA" id="ARBA00022801"/>
    </source>
</evidence>
<evidence type="ECO:0000256" key="2">
    <source>
        <dbReference type="ARBA" id="ARBA00022741"/>
    </source>
</evidence>
<keyword evidence="9" id="KW-0234">DNA repair</keyword>
<evidence type="ECO:0000256" key="5">
    <source>
        <dbReference type="ARBA" id="ARBA00022806"/>
    </source>
</evidence>
<evidence type="ECO:0000256" key="11">
    <source>
        <dbReference type="ARBA" id="ARBA00034617"/>
    </source>
</evidence>
<name>A0A4R1L673_9BACT</name>
<keyword evidence="5 15" id="KW-0347">Helicase</keyword>
<feature type="domain" description="UvrD-like helicase ATP-binding" evidence="16">
    <location>
        <begin position="7"/>
        <end position="491"/>
    </location>
</feature>
<organism evidence="18 19">
    <name type="scientific">Acidipila rosea</name>
    <dbReference type="NCBI Taxonomy" id="768535"/>
    <lineage>
        <taxon>Bacteria</taxon>
        <taxon>Pseudomonadati</taxon>
        <taxon>Acidobacteriota</taxon>
        <taxon>Terriglobia</taxon>
        <taxon>Terriglobales</taxon>
        <taxon>Acidobacteriaceae</taxon>
        <taxon>Acidipila</taxon>
    </lineage>
</organism>
<dbReference type="GO" id="GO:0004527">
    <property type="term" value="F:exonuclease activity"/>
    <property type="evidence" value="ECO:0007669"/>
    <property type="project" value="UniProtKB-KW"/>
</dbReference>
<evidence type="ECO:0000256" key="14">
    <source>
        <dbReference type="ARBA" id="ARBA00048988"/>
    </source>
</evidence>
<dbReference type="InterPro" id="IPR011335">
    <property type="entry name" value="Restrct_endonuc-II-like"/>
</dbReference>